<keyword evidence="1" id="KW-0175">Coiled coil</keyword>
<protein>
    <submittedName>
        <fullName evidence="3">AAA-like domain protein</fullName>
    </submittedName>
</protein>
<dbReference type="InterPro" id="IPR051162">
    <property type="entry name" value="T4SS_component"/>
</dbReference>
<feature type="region of interest" description="Disordered" evidence="2">
    <location>
        <begin position="525"/>
        <end position="544"/>
    </location>
</feature>
<dbReference type="Gene3D" id="3.40.50.300">
    <property type="entry name" value="P-loop containing nucleotide triphosphate hydrolases"/>
    <property type="match status" value="2"/>
</dbReference>
<dbReference type="PANTHER" id="PTHR30121">
    <property type="entry name" value="UNCHARACTERIZED PROTEIN YJGR-RELATED"/>
    <property type="match status" value="1"/>
</dbReference>
<evidence type="ECO:0000256" key="2">
    <source>
        <dbReference type="SAM" id="MobiDB-lite"/>
    </source>
</evidence>
<sequence>MKFVSRILTTFGRIVAPILSPSFESVKISPGTLLRFSLPMDVIETMPVPSPDVFEKLATFYMGRLYDLKKGELKDDLLLYDAKDLCTHAMCVGMTGSGKTGLCLSLLEEAAIDGIPAICIDPKGDLGNLLLTFPELRSSDFLPWIDKGEATRKGVTSEQLACDKAKLWKKGIESWGQSPSRIAKFRDSVDIAIYTPGSNAGIPMTVLKSFDAPPPSLLEDSDAMRERVTGSASGLLTLLGINADPLLSREHILISSILDHCWRDGKNVNIGDLIGLIQSPPIERVGILDLDSFMPPSDRAKLAMQLNNLLASPAFSTWLEGEPLSIQKLLFTAEGKPRLSILSIAHLSDRERMFFVTILLNELLAWMRTQRGTSSLRAMLYMDEVAGYFPPVSNPPSKPPMLTLLKQARAFGLGITLATQNPVDLDYKGLSNIGTWFLGRLQTERDKARVLEGLEGAAAQTGSKFDRSAMEQTLAALGNRVFLMNNVHDDGPSVFQTRWALSYLAGPMAREQIKSLMADRKARLEKRHEDSKTESVAGEVTAPSRPVIPSGIGEQFLTPTLAANDGSRLIYRPAVYAEGTLHYVRSSADLDKWSDAKLFVPCGGGVPDDLWTASESLAADAVGSDVCDEDFTFSELPTPLRNASKFKSFEKQFKDYLYRHYAITLYKSRVLGSYAPGGCSEGEARIYFEQDAREQLDRETEKLRDKYASKMKALDKKIQSAKDRVAVEQDQYEQARLSTVVSFGASILGAFLGNKVASRTNVSKVSTAARGAGRAAQQRADVSRAEETLRQLALEMTELDQELQVEIAVLGEKYDVKNWEFDTTVIAPRKSDLKVVDPIILWTPWQVDSSGIATRLF</sequence>
<dbReference type="SUPFAM" id="SSF52540">
    <property type="entry name" value="P-loop containing nucleoside triphosphate hydrolases"/>
    <property type="match status" value="1"/>
</dbReference>
<proteinExistence type="predicted"/>
<evidence type="ECO:0000256" key="1">
    <source>
        <dbReference type="SAM" id="Coils"/>
    </source>
</evidence>
<accession>A0A5C6DJ61</accession>
<evidence type="ECO:0000313" key="4">
    <source>
        <dbReference type="Proteomes" id="UP000319143"/>
    </source>
</evidence>
<dbReference type="InterPro" id="IPR027417">
    <property type="entry name" value="P-loop_NTPase"/>
</dbReference>
<gene>
    <name evidence="3" type="ORF">Poly41_36890</name>
</gene>
<dbReference type="EMBL" id="SJPV01000006">
    <property type="protein sequence ID" value="TWU35937.1"/>
    <property type="molecule type" value="Genomic_DNA"/>
</dbReference>
<reference evidence="3 4" key="1">
    <citation type="submission" date="2019-02" db="EMBL/GenBank/DDBJ databases">
        <title>Deep-cultivation of Planctomycetes and their phenomic and genomic characterization uncovers novel biology.</title>
        <authorList>
            <person name="Wiegand S."/>
            <person name="Jogler M."/>
            <person name="Boedeker C."/>
            <person name="Pinto D."/>
            <person name="Vollmers J."/>
            <person name="Rivas-Marin E."/>
            <person name="Kohn T."/>
            <person name="Peeters S.H."/>
            <person name="Heuer A."/>
            <person name="Rast P."/>
            <person name="Oberbeckmann S."/>
            <person name="Bunk B."/>
            <person name="Jeske O."/>
            <person name="Meyerdierks A."/>
            <person name="Storesund J.E."/>
            <person name="Kallscheuer N."/>
            <person name="Luecker S."/>
            <person name="Lage O.M."/>
            <person name="Pohl T."/>
            <person name="Merkel B.J."/>
            <person name="Hornburger P."/>
            <person name="Mueller R.-W."/>
            <person name="Bruemmer F."/>
            <person name="Labrenz M."/>
            <person name="Spormann A.M."/>
            <person name="Op Den Camp H."/>
            <person name="Overmann J."/>
            <person name="Amann R."/>
            <person name="Jetten M.S.M."/>
            <person name="Mascher T."/>
            <person name="Medema M.H."/>
            <person name="Devos D.P."/>
            <person name="Kaster A.-K."/>
            <person name="Ovreas L."/>
            <person name="Rohde M."/>
            <person name="Galperin M.Y."/>
            <person name="Jogler C."/>
        </authorList>
    </citation>
    <scope>NUCLEOTIDE SEQUENCE [LARGE SCALE GENOMIC DNA]</scope>
    <source>
        <strain evidence="3 4">Poly41</strain>
    </source>
</reference>
<dbReference type="PANTHER" id="PTHR30121:SF6">
    <property type="entry name" value="SLR6007 PROTEIN"/>
    <property type="match status" value="1"/>
</dbReference>
<dbReference type="AlphaFoldDB" id="A0A5C6DJ61"/>
<keyword evidence="4" id="KW-1185">Reference proteome</keyword>
<comment type="caution">
    <text evidence="3">The sequence shown here is derived from an EMBL/GenBank/DDBJ whole genome shotgun (WGS) entry which is preliminary data.</text>
</comment>
<dbReference type="Proteomes" id="UP000319143">
    <property type="component" value="Unassembled WGS sequence"/>
</dbReference>
<organism evidence="3 4">
    <name type="scientific">Novipirellula artificiosorum</name>
    <dbReference type="NCBI Taxonomy" id="2528016"/>
    <lineage>
        <taxon>Bacteria</taxon>
        <taxon>Pseudomonadati</taxon>
        <taxon>Planctomycetota</taxon>
        <taxon>Planctomycetia</taxon>
        <taxon>Pirellulales</taxon>
        <taxon>Pirellulaceae</taxon>
        <taxon>Novipirellula</taxon>
    </lineage>
</organism>
<evidence type="ECO:0000313" key="3">
    <source>
        <dbReference type="EMBL" id="TWU35937.1"/>
    </source>
</evidence>
<feature type="coiled-coil region" evidence="1">
    <location>
        <begin position="775"/>
        <end position="802"/>
    </location>
</feature>
<feature type="coiled-coil region" evidence="1">
    <location>
        <begin position="693"/>
        <end position="738"/>
    </location>
</feature>
<name>A0A5C6DJ61_9BACT</name>